<feature type="domain" description="PAC" evidence="3">
    <location>
        <begin position="590"/>
        <end position="642"/>
    </location>
</feature>
<dbReference type="FunFam" id="3.20.20.450:FF:000001">
    <property type="entry name" value="Cyclic di-GMP phosphodiesterase yahA"/>
    <property type="match status" value="1"/>
</dbReference>
<feature type="domain" description="GGDEF" evidence="5">
    <location>
        <begin position="674"/>
        <end position="812"/>
    </location>
</feature>
<dbReference type="InterPro" id="IPR013656">
    <property type="entry name" value="PAS_4"/>
</dbReference>
<dbReference type="Gene3D" id="3.30.70.270">
    <property type="match status" value="1"/>
</dbReference>
<feature type="transmembrane region" description="Helical" evidence="1">
    <location>
        <begin position="12"/>
        <end position="40"/>
    </location>
</feature>
<dbReference type="Pfam" id="PF00990">
    <property type="entry name" value="GGDEF"/>
    <property type="match status" value="1"/>
</dbReference>
<dbReference type="FunFam" id="3.30.70.270:FF:000001">
    <property type="entry name" value="Diguanylate cyclase domain protein"/>
    <property type="match status" value="1"/>
</dbReference>
<feature type="domain" description="PAC" evidence="3">
    <location>
        <begin position="471"/>
        <end position="521"/>
    </location>
</feature>
<dbReference type="InterPro" id="IPR029016">
    <property type="entry name" value="GAF-like_dom_sf"/>
</dbReference>
<dbReference type="NCBIfam" id="TIGR00254">
    <property type="entry name" value="GGDEF"/>
    <property type="match status" value="1"/>
</dbReference>
<dbReference type="InterPro" id="IPR001633">
    <property type="entry name" value="EAL_dom"/>
</dbReference>
<evidence type="ECO:0000313" key="6">
    <source>
        <dbReference type="EMBL" id="OIQ90054.1"/>
    </source>
</evidence>
<dbReference type="SMART" id="SM00086">
    <property type="entry name" value="PAC"/>
    <property type="match status" value="3"/>
</dbReference>
<organism evidence="6">
    <name type="scientific">mine drainage metagenome</name>
    <dbReference type="NCBI Taxonomy" id="410659"/>
    <lineage>
        <taxon>unclassified sequences</taxon>
        <taxon>metagenomes</taxon>
        <taxon>ecological metagenomes</taxon>
    </lineage>
</organism>
<keyword evidence="1" id="KW-0472">Membrane</keyword>
<keyword evidence="6" id="KW-0378">Hydrolase</keyword>
<dbReference type="GO" id="GO:0071111">
    <property type="term" value="F:cyclic-guanylate-specific phosphodiesterase activity"/>
    <property type="evidence" value="ECO:0007669"/>
    <property type="project" value="UniProtKB-EC"/>
</dbReference>
<dbReference type="Pfam" id="PF13426">
    <property type="entry name" value="PAS_9"/>
    <property type="match status" value="2"/>
</dbReference>
<dbReference type="InterPro" id="IPR035919">
    <property type="entry name" value="EAL_sf"/>
</dbReference>
<evidence type="ECO:0000256" key="1">
    <source>
        <dbReference type="SAM" id="Phobius"/>
    </source>
</evidence>
<dbReference type="CDD" id="cd01949">
    <property type="entry name" value="GGDEF"/>
    <property type="match status" value="1"/>
</dbReference>
<dbReference type="Gene3D" id="3.20.20.450">
    <property type="entry name" value="EAL domain"/>
    <property type="match status" value="1"/>
</dbReference>
<dbReference type="PROSITE" id="PS50112">
    <property type="entry name" value="PAS"/>
    <property type="match status" value="3"/>
</dbReference>
<evidence type="ECO:0000259" key="5">
    <source>
        <dbReference type="PROSITE" id="PS50887"/>
    </source>
</evidence>
<reference evidence="6" key="1">
    <citation type="submission" date="2016-10" db="EMBL/GenBank/DDBJ databases">
        <title>Sequence of Gallionella enrichment culture.</title>
        <authorList>
            <person name="Poehlein A."/>
            <person name="Muehling M."/>
            <person name="Daniel R."/>
        </authorList>
    </citation>
    <scope>NUCLEOTIDE SEQUENCE</scope>
</reference>
<dbReference type="Gene3D" id="3.30.450.20">
    <property type="entry name" value="PAS domain"/>
    <property type="match status" value="3"/>
</dbReference>
<keyword evidence="1" id="KW-0812">Transmembrane</keyword>
<feature type="domain" description="PAS" evidence="2">
    <location>
        <begin position="396"/>
        <end position="441"/>
    </location>
</feature>
<feature type="domain" description="PAS" evidence="2">
    <location>
        <begin position="515"/>
        <end position="563"/>
    </location>
</feature>
<dbReference type="Gene3D" id="3.30.450.40">
    <property type="match status" value="1"/>
</dbReference>
<feature type="domain" description="PAC" evidence="3">
    <location>
        <begin position="165"/>
        <end position="217"/>
    </location>
</feature>
<dbReference type="InterPro" id="IPR052155">
    <property type="entry name" value="Biofilm_reg_signaling"/>
</dbReference>
<dbReference type="SUPFAM" id="SSF141868">
    <property type="entry name" value="EAL domain-like"/>
    <property type="match status" value="1"/>
</dbReference>
<accession>A0A1J5R266</accession>
<dbReference type="InterPro" id="IPR000160">
    <property type="entry name" value="GGDEF_dom"/>
</dbReference>
<dbReference type="CDD" id="cd01948">
    <property type="entry name" value="EAL"/>
    <property type="match status" value="1"/>
</dbReference>
<dbReference type="CDD" id="cd00130">
    <property type="entry name" value="PAS"/>
    <property type="match status" value="3"/>
</dbReference>
<evidence type="ECO:0000259" key="2">
    <source>
        <dbReference type="PROSITE" id="PS50112"/>
    </source>
</evidence>
<dbReference type="SUPFAM" id="SSF55785">
    <property type="entry name" value="PYP-like sensor domain (PAS domain)"/>
    <property type="match status" value="3"/>
</dbReference>
<dbReference type="Pfam" id="PF13185">
    <property type="entry name" value="GAF_2"/>
    <property type="match status" value="1"/>
</dbReference>
<dbReference type="InterPro" id="IPR003018">
    <property type="entry name" value="GAF"/>
</dbReference>
<evidence type="ECO:0000259" key="4">
    <source>
        <dbReference type="PROSITE" id="PS50883"/>
    </source>
</evidence>
<dbReference type="PROSITE" id="PS50883">
    <property type="entry name" value="EAL"/>
    <property type="match status" value="1"/>
</dbReference>
<dbReference type="EC" id="3.1.4.52" evidence="6"/>
<dbReference type="Pfam" id="PF08448">
    <property type="entry name" value="PAS_4"/>
    <property type="match status" value="1"/>
</dbReference>
<dbReference type="SUPFAM" id="SSF55073">
    <property type="entry name" value="Nucleotide cyclase"/>
    <property type="match status" value="1"/>
</dbReference>
<dbReference type="PANTHER" id="PTHR44757">
    <property type="entry name" value="DIGUANYLATE CYCLASE DGCP"/>
    <property type="match status" value="1"/>
</dbReference>
<name>A0A1J5R266_9ZZZZ</name>
<evidence type="ECO:0000259" key="3">
    <source>
        <dbReference type="PROSITE" id="PS50113"/>
    </source>
</evidence>
<dbReference type="SMART" id="SM00091">
    <property type="entry name" value="PAS"/>
    <property type="match status" value="3"/>
</dbReference>
<keyword evidence="1" id="KW-1133">Transmembrane helix</keyword>
<sequence length="1075" mass="121028">MKRLTRLLSTPARLMVVAGVIVLTSELLVLLLIGVFPPILKSKESIFWKFIGSLVVTAFISPAFFYALIFRSMRDQQVEGRRDVLRRNEQLAALIEAIPDAVFLKDSEGRWLVINEPARQLFQLHDIPWQGKTELELADLHPAFRAAHEGCRASDEKAWQAGHLLVDEESVVGEDGRCAIIEARKMPLFGKDGRRQGLVIIGRDITERKASEARIERLTKLYRALSEVNQAIVRMDDESALFPLVCRMAVDFGGVGMAWIGQLNKASGLIEPVVSYGSGVDYLEGIVISSCGEVPEGRGPIGIAFRENRNVILNDFLMSKMTKPWHERALRSGWGSGGFFPILRRGAPFAVFAVYHAHTGAFDAEMVELLDEMSRDISFALDSFDRENERKKAENMLSRLGRILDESSNEIYMFDAQTLHFTWVNVGAQRNLGYSMDELKGLTPLDLKPKLTPEMFERLLVPLRHGGTDKVVFETEHERKDKSRYPVEIRLHMSTKETTPVFVAIIQDITDRKRAELELRIAATAFETEEGIVITDRDNRVLRVNRAFTRLTGYSAAEAIGKTPSMLQSGRHDAVFYHSMWETLARDKYWQGEIWDQRKDGEVYPEWLTITAVTDADGKLTNYVGVFSDITLRKEADEQIYQLAFYDPLTKLPNRRLLWDRLQQALGHSARHKGQGAILFVDLDNFKMLNDTRGHDIGDLLLVEVAKRLQDCVRGSDTIARLGGDEFVVMLEDLGEDASQAATAAQDVGEKILASINQPFNLQGSEYHSSSSIGISLFCNDGMSMDELFKHADTAMYQAKSAGRNALRFFDPTMQTELEMRVALTDDLRQALSHQQLKLYYQVQVDEQGVVGAEALLRWQHPERGLILPMEFIPLAEETGLIAPIGAWVLQMACAQLKVWQADPITRHLQLAVNVSARQFRQPDFADLVLEVLEKSGIDPHKLKLELTESLVLDNISDSIAKMQALRSAGIRFSLDDFGTGQSSLTYLKRLPLYQIKIDQSFVRDITTDPNDAAIVRTIIGMANNLGLDVIAEGVETEQQRDFLESNGCHAHQGYLFGKPVPIDEFQNLVCRLQL</sequence>
<dbReference type="SMART" id="SM00052">
    <property type="entry name" value="EAL"/>
    <property type="match status" value="1"/>
</dbReference>
<dbReference type="NCBIfam" id="TIGR00229">
    <property type="entry name" value="sensory_box"/>
    <property type="match status" value="3"/>
</dbReference>
<dbReference type="InterPro" id="IPR000014">
    <property type="entry name" value="PAS"/>
</dbReference>
<comment type="caution">
    <text evidence="6">The sequence shown here is derived from an EMBL/GenBank/DDBJ whole genome shotgun (WGS) entry which is preliminary data.</text>
</comment>
<protein>
    <submittedName>
        <fullName evidence="6">Cyclic di-GMP phosphodiesterase Gmr</fullName>
        <ecNumber evidence="6">3.1.4.52</ecNumber>
    </submittedName>
</protein>
<dbReference type="InterPro" id="IPR043128">
    <property type="entry name" value="Rev_trsase/Diguanyl_cyclase"/>
</dbReference>
<dbReference type="EMBL" id="MLJW01000306">
    <property type="protein sequence ID" value="OIQ90054.1"/>
    <property type="molecule type" value="Genomic_DNA"/>
</dbReference>
<feature type="domain" description="PAS" evidence="2">
    <location>
        <begin position="87"/>
        <end position="122"/>
    </location>
</feature>
<dbReference type="AlphaFoldDB" id="A0A1J5R266"/>
<feature type="transmembrane region" description="Helical" evidence="1">
    <location>
        <begin position="46"/>
        <end position="69"/>
    </location>
</feature>
<proteinExistence type="predicted"/>
<dbReference type="InterPro" id="IPR029787">
    <property type="entry name" value="Nucleotide_cyclase"/>
</dbReference>
<dbReference type="PROSITE" id="PS50887">
    <property type="entry name" value="GGDEF"/>
    <property type="match status" value="1"/>
</dbReference>
<dbReference type="PROSITE" id="PS50113">
    <property type="entry name" value="PAC"/>
    <property type="match status" value="3"/>
</dbReference>
<feature type="domain" description="EAL" evidence="4">
    <location>
        <begin position="821"/>
        <end position="1074"/>
    </location>
</feature>
<dbReference type="PANTHER" id="PTHR44757:SF2">
    <property type="entry name" value="BIOFILM ARCHITECTURE MAINTENANCE PROTEIN MBAA"/>
    <property type="match status" value="1"/>
</dbReference>
<dbReference type="Pfam" id="PF00563">
    <property type="entry name" value="EAL"/>
    <property type="match status" value="1"/>
</dbReference>
<dbReference type="InterPro" id="IPR001610">
    <property type="entry name" value="PAC"/>
</dbReference>
<dbReference type="SMART" id="SM00267">
    <property type="entry name" value="GGDEF"/>
    <property type="match status" value="1"/>
</dbReference>
<gene>
    <name evidence="6" type="primary">gmr_138</name>
    <name evidence="6" type="ORF">GALL_280530</name>
</gene>
<dbReference type="InterPro" id="IPR035965">
    <property type="entry name" value="PAS-like_dom_sf"/>
</dbReference>
<dbReference type="SUPFAM" id="SSF55781">
    <property type="entry name" value="GAF domain-like"/>
    <property type="match status" value="1"/>
</dbReference>
<dbReference type="InterPro" id="IPR000700">
    <property type="entry name" value="PAS-assoc_C"/>
</dbReference>